<comment type="caution">
    <text evidence="2">The sequence shown here is derived from an EMBL/GenBank/DDBJ whole genome shotgun (WGS) entry which is preliminary data.</text>
</comment>
<gene>
    <name evidence="2" type="ORF">SEMRO_241_G096330.1</name>
</gene>
<dbReference type="Proteomes" id="UP001153069">
    <property type="component" value="Unassembled WGS sequence"/>
</dbReference>
<accession>A0A9N8HAX4</accession>
<keyword evidence="1" id="KW-1133">Transmembrane helix</keyword>
<name>A0A9N8HAX4_9STRA</name>
<proteinExistence type="predicted"/>
<feature type="transmembrane region" description="Helical" evidence="1">
    <location>
        <begin position="42"/>
        <end position="59"/>
    </location>
</feature>
<sequence>MTGNGWQAAAKSVFLKSGTIGSVGMLGTYWGTKENLRMHADYPFVFLLTSATYGINYMAMRQDRSMAKDTTQPKFFRYMHTVMAFPRQVVTHPSVAIPIAFGVGFLFGKLTTTTKRQPWFYSDKAKKGEIATKE</sequence>
<keyword evidence="1" id="KW-0472">Membrane</keyword>
<organism evidence="2 3">
    <name type="scientific">Seminavis robusta</name>
    <dbReference type="NCBI Taxonomy" id="568900"/>
    <lineage>
        <taxon>Eukaryota</taxon>
        <taxon>Sar</taxon>
        <taxon>Stramenopiles</taxon>
        <taxon>Ochrophyta</taxon>
        <taxon>Bacillariophyta</taxon>
        <taxon>Bacillariophyceae</taxon>
        <taxon>Bacillariophycidae</taxon>
        <taxon>Naviculales</taxon>
        <taxon>Naviculaceae</taxon>
        <taxon>Seminavis</taxon>
    </lineage>
</organism>
<dbReference type="AlphaFoldDB" id="A0A9N8HAX4"/>
<feature type="transmembrane region" description="Helical" evidence="1">
    <location>
        <begin position="12"/>
        <end position="30"/>
    </location>
</feature>
<keyword evidence="3" id="KW-1185">Reference proteome</keyword>
<keyword evidence="1" id="KW-0812">Transmembrane</keyword>
<evidence type="ECO:0000313" key="3">
    <source>
        <dbReference type="Proteomes" id="UP001153069"/>
    </source>
</evidence>
<evidence type="ECO:0000313" key="2">
    <source>
        <dbReference type="EMBL" id="CAB9505720.1"/>
    </source>
</evidence>
<evidence type="ECO:0000256" key="1">
    <source>
        <dbReference type="SAM" id="Phobius"/>
    </source>
</evidence>
<dbReference type="EMBL" id="CAICTM010000240">
    <property type="protein sequence ID" value="CAB9505720.1"/>
    <property type="molecule type" value="Genomic_DNA"/>
</dbReference>
<reference evidence="2" key="1">
    <citation type="submission" date="2020-06" db="EMBL/GenBank/DDBJ databases">
        <authorList>
            <consortium name="Plant Systems Biology data submission"/>
        </authorList>
    </citation>
    <scope>NUCLEOTIDE SEQUENCE</scope>
    <source>
        <strain evidence="2">D6</strain>
    </source>
</reference>
<protein>
    <submittedName>
        <fullName evidence="2">Uncharacterized protein</fullName>
    </submittedName>
</protein>